<dbReference type="RefSeq" id="WP_308730840.1">
    <property type="nucleotide sequence ID" value="NZ_JAJEQN010000001.1"/>
</dbReference>
<dbReference type="Gene3D" id="3.20.20.80">
    <property type="entry name" value="Glycosidases"/>
    <property type="match status" value="1"/>
</dbReference>
<dbReference type="Pfam" id="PF13204">
    <property type="entry name" value="Apiosidase"/>
    <property type="match status" value="1"/>
</dbReference>
<dbReference type="InterPro" id="IPR041239">
    <property type="entry name" value="DUF5605"/>
</dbReference>
<dbReference type="Pfam" id="PF18310">
    <property type="entry name" value="DUF5605"/>
    <property type="match status" value="1"/>
</dbReference>
<sequence length="523" mass="61131">MDQKNEMFMQQTTCSRWGIFEVGIDGPKDGNPFIEQKVTGIFKGDNETVSCDGFYDGDGVYRIRFMPSFEGVYTYQIQTTFGGDCAGSFTVTAPKENAHGPVRVANTYHMAYEDGTPYYSIGTTCYVWELQSDELIEQTFETLKNSAFNKIRFCIFPKHYDYNLREPRSYPYEGTPMDSSVLTTENFWDYTGKTEGNHLDLTRFNPAHFQHIENCIRCLGELGIEADLIMMHPYDRWGFSQMTREQDDLYWNYAVSRFSAFANVWWSLANEYDLMPHKTLDDWEHYATILCEKDPYHHMRSIHNCISLYDFSKPWITHCSVQRTDLYKSAECTNELRERYRKPVVLDEIAYEGDIQHGWGNLTGEEMLRRFWEAACRGGYPGHGETYLNKENILWWSHGGKLHGESHKRFGFLLDRLKETPGLGLQPCNRTWDEVCAVPQEITPGEAECGCKEYYLIYYSFMRPAFREFHFDDKSSWHVRVIDTWNMTIEDRGSFQGKFKVTLPAKPYMAVQIWREGADIHLL</sequence>
<feature type="domain" description="Apiosidase-like catalytic" evidence="1">
    <location>
        <begin position="106"/>
        <end position="398"/>
    </location>
</feature>
<evidence type="ECO:0000313" key="5">
    <source>
        <dbReference type="Proteomes" id="UP001198200"/>
    </source>
</evidence>
<dbReference type="PANTHER" id="PTHR37836:SF2">
    <property type="entry name" value="DUF4038 DOMAIN-CONTAINING PROTEIN"/>
    <property type="match status" value="1"/>
</dbReference>
<keyword evidence="5" id="KW-1185">Reference proteome</keyword>
<dbReference type="Proteomes" id="UP001198200">
    <property type="component" value="Unassembled WGS sequence"/>
</dbReference>
<dbReference type="Gene3D" id="2.60.40.10">
    <property type="entry name" value="Immunoglobulins"/>
    <property type="match status" value="1"/>
</dbReference>
<dbReference type="InterPro" id="IPR032260">
    <property type="entry name" value="DUF5060"/>
</dbReference>
<gene>
    <name evidence="4" type="ORF">LKD48_00635</name>
</gene>
<dbReference type="EMBL" id="JAJEQN010000001">
    <property type="protein sequence ID" value="MCC2220155.1"/>
    <property type="molecule type" value="Genomic_DNA"/>
</dbReference>
<reference evidence="4 5" key="1">
    <citation type="submission" date="2021-10" db="EMBL/GenBank/DDBJ databases">
        <title>Anaerobic single-cell dispensing facilitates the cultivation of human gut bacteria.</title>
        <authorList>
            <person name="Afrizal A."/>
        </authorList>
    </citation>
    <scope>NUCLEOTIDE SEQUENCE [LARGE SCALE GENOMIC DNA]</scope>
    <source>
        <strain evidence="4 5">CLA-AA-H224</strain>
    </source>
</reference>
<feature type="domain" description="DUF5605" evidence="3">
    <location>
        <begin position="432"/>
        <end position="514"/>
    </location>
</feature>
<evidence type="ECO:0000259" key="3">
    <source>
        <dbReference type="Pfam" id="PF18310"/>
    </source>
</evidence>
<dbReference type="InterPro" id="IPR017853">
    <property type="entry name" value="GH"/>
</dbReference>
<accession>A0AAE3E1R1</accession>
<evidence type="ECO:0000313" key="4">
    <source>
        <dbReference type="EMBL" id="MCC2220155.1"/>
    </source>
</evidence>
<feature type="domain" description="DUF5060" evidence="2">
    <location>
        <begin position="14"/>
        <end position="78"/>
    </location>
</feature>
<dbReference type="Pfam" id="PF16586">
    <property type="entry name" value="DUF5060"/>
    <property type="match status" value="1"/>
</dbReference>
<dbReference type="PANTHER" id="PTHR37836">
    <property type="entry name" value="LMO1036 PROTEIN"/>
    <property type="match status" value="1"/>
</dbReference>
<proteinExistence type="predicted"/>
<dbReference type="Gene3D" id="2.60.40.3950">
    <property type="match status" value="1"/>
</dbReference>
<dbReference type="InterPro" id="IPR013783">
    <property type="entry name" value="Ig-like_fold"/>
</dbReference>
<protein>
    <submittedName>
        <fullName evidence="4">DUF5605 domain-containing protein</fullName>
    </submittedName>
</protein>
<evidence type="ECO:0000259" key="2">
    <source>
        <dbReference type="Pfam" id="PF16586"/>
    </source>
</evidence>
<comment type="caution">
    <text evidence="4">The sequence shown here is derived from an EMBL/GenBank/DDBJ whole genome shotgun (WGS) entry which is preliminary data.</text>
</comment>
<dbReference type="AlphaFoldDB" id="A0AAE3E1R1"/>
<dbReference type="SUPFAM" id="SSF51445">
    <property type="entry name" value="(Trans)glycosidases"/>
    <property type="match status" value="1"/>
</dbReference>
<dbReference type="InterPro" id="IPR025277">
    <property type="entry name" value="Apiosidase-like_cat_dom"/>
</dbReference>
<name>A0AAE3E1R1_9FIRM</name>
<organism evidence="4 5">
    <name type="scientific">Anthropogastromicrobium aceti</name>
    <dbReference type="NCBI Taxonomy" id="2981768"/>
    <lineage>
        <taxon>Bacteria</taxon>
        <taxon>Bacillati</taxon>
        <taxon>Bacillota</taxon>
        <taxon>Clostridia</taxon>
        <taxon>Lachnospirales</taxon>
        <taxon>Lachnospiraceae</taxon>
        <taxon>Anthropogastromicrobium</taxon>
    </lineage>
</organism>
<evidence type="ECO:0000259" key="1">
    <source>
        <dbReference type="Pfam" id="PF13204"/>
    </source>
</evidence>